<sequence>MPSLESQIDHAIELAIPSCSANFAQHIQDPRAARVIARKFPSNNFDPNRISLGGGYALSCALGRFFEREDLTPKYCETIGKQLFTPDVFISLMEFQPVPPHLEHVEQSSRIPLLAICMIDPAAQNQESDEWFAGAFGPAVMAAHAAFHLPKAIPSVPSVGERPRIVDASFKESPTCTKVNTLFTSFLEPFVRRGTLEINEHPAFLQVLVYILDGPDFLFVILPNVQHDGVTGGIGDGSLEL</sequence>
<accession>A0AAD7FJZ1</accession>
<protein>
    <submittedName>
        <fullName evidence="1">Uncharacterized protein</fullName>
    </submittedName>
</protein>
<proteinExistence type="predicted"/>
<comment type="caution">
    <text evidence="1">The sequence shown here is derived from an EMBL/GenBank/DDBJ whole genome shotgun (WGS) entry which is preliminary data.</text>
</comment>
<evidence type="ECO:0000313" key="2">
    <source>
        <dbReference type="Proteomes" id="UP001221142"/>
    </source>
</evidence>
<gene>
    <name evidence="1" type="ORF">FB45DRAFT_1004128</name>
</gene>
<dbReference type="AlphaFoldDB" id="A0AAD7FJZ1"/>
<keyword evidence="2" id="KW-1185">Reference proteome</keyword>
<organism evidence="1 2">
    <name type="scientific">Roridomyces roridus</name>
    <dbReference type="NCBI Taxonomy" id="1738132"/>
    <lineage>
        <taxon>Eukaryota</taxon>
        <taxon>Fungi</taxon>
        <taxon>Dikarya</taxon>
        <taxon>Basidiomycota</taxon>
        <taxon>Agaricomycotina</taxon>
        <taxon>Agaricomycetes</taxon>
        <taxon>Agaricomycetidae</taxon>
        <taxon>Agaricales</taxon>
        <taxon>Marasmiineae</taxon>
        <taxon>Mycenaceae</taxon>
        <taxon>Roridomyces</taxon>
    </lineage>
</organism>
<dbReference type="Proteomes" id="UP001221142">
    <property type="component" value="Unassembled WGS sequence"/>
</dbReference>
<name>A0AAD7FJZ1_9AGAR</name>
<reference evidence="1" key="1">
    <citation type="submission" date="2023-03" db="EMBL/GenBank/DDBJ databases">
        <title>Massive genome expansion in bonnet fungi (Mycena s.s.) driven by repeated elements and novel gene families across ecological guilds.</title>
        <authorList>
            <consortium name="Lawrence Berkeley National Laboratory"/>
            <person name="Harder C.B."/>
            <person name="Miyauchi S."/>
            <person name="Viragh M."/>
            <person name="Kuo A."/>
            <person name="Thoen E."/>
            <person name="Andreopoulos B."/>
            <person name="Lu D."/>
            <person name="Skrede I."/>
            <person name="Drula E."/>
            <person name="Henrissat B."/>
            <person name="Morin E."/>
            <person name="Kohler A."/>
            <person name="Barry K."/>
            <person name="LaButti K."/>
            <person name="Morin E."/>
            <person name="Salamov A."/>
            <person name="Lipzen A."/>
            <person name="Mereny Z."/>
            <person name="Hegedus B."/>
            <person name="Baldrian P."/>
            <person name="Stursova M."/>
            <person name="Weitz H."/>
            <person name="Taylor A."/>
            <person name="Grigoriev I.V."/>
            <person name="Nagy L.G."/>
            <person name="Martin F."/>
            <person name="Kauserud H."/>
        </authorList>
    </citation>
    <scope>NUCLEOTIDE SEQUENCE</scope>
    <source>
        <strain evidence="1">9284</strain>
    </source>
</reference>
<evidence type="ECO:0000313" key="1">
    <source>
        <dbReference type="EMBL" id="KAJ7628552.1"/>
    </source>
</evidence>
<dbReference type="EMBL" id="JARKIF010000010">
    <property type="protein sequence ID" value="KAJ7628552.1"/>
    <property type="molecule type" value="Genomic_DNA"/>
</dbReference>